<reference evidence="6 7" key="1">
    <citation type="submission" date="2019-03" db="EMBL/GenBank/DDBJ databases">
        <title>The complete genome sequence of Swingsia samuiensis NBRC107927(T).</title>
        <authorList>
            <person name="Chua K.-O."/>
            <person name="Chan K.-G."/>
            <person name="See-Too W.-S."/>
        </authorList>
    </citation>
    <scope>NUCLEOTIDE SEQUENCE [LARGE SCALE GENOMIC DNA]</scope>
    <source>
        <strain evidence="6 7">AH83</strain>
    </source>
</reference>
<evidence type="ECO:0000259" key="4">
    <source>
        <dbReference type="Pfam" id="PF03486"/>
    </source>
</evidence>
<dbReference type="PANTHER" id="PTHR42887:SF1">
    <property type="entry name" value="BLR3961 PROTEIN"/>
    <property type="match status" value="1"/>
</dbReference>
<dbReference type="SUPFAM" id="SSF160996">
    <property type="entry name" value="HI0933 insert domain-like"/>
    <property type="match status" value="1"/>
</dbReference>
<dbReference type="InterPro" id="IPR004792">
    <property type="entry name" value="BaiN-like"/>
</dbReference>
<keyword evidence="3" id="KW-0274">FAD</keyword>
<dbReference type="NCBIfam" id="TIGR03862">
    <property type="entry name" value="flavo_PP4765"/>
    <property type="match status" value="1"/>
</dbReference>
<dbReference type="Gene3D" id="1.10.8.260">
    <property type="entry name" value="HI0933 insert domain-like"/>
    <property type="match status" value="1"/>
</dbReference>
<organism evidence="6 7">
    <name type="scientific">Swingsia samuiensis</name>
    <dbReference type="NCBI Taxonomy" id="1293412"/>
    <lineage>
        <taxon>Bacteria</taxon>
        <taxon>Pseudomonadati</taxon>
        <taxon>Pseudomonadota</taxon>
        <taxon>Alphaproteobacteria</taxon>
        <taxon>Acetobacterales</taxon>
        <taxon>Acetobacteraceae</taxon>
        <taxon>Swingsia</taxon>
    </lineage>
</organism>
<dbReference type="PANTHER" id="PTHR42887">
    <property type="entry name" value="OS12G0638800 PROTEIN"/>
    <property type="match status" value="1"/>
</dbReference>
<keyword evidence="2" id="KW-0285">Flavoprotein</keyword>
<gene>
    <name evidence="6" type="ORF">E3D00_10040</name>
</gene>
<proteinExistence type="predicted"/>
<dbReference type="PRINTS" id="PR00419">
    <property type="entry name" value="ADXRDTASE"/>
</dbReference>
<name>A0A4Y6UJY3_9PROT</name>
<dbReference type="KEGG" id="ssam:E3D00_10040"/>
<dbReference type="EMBL" id="CP038141">
    <property type="protein sequence ID" value="QDH17872.1"/>
    <property type="molecule type" value="Genomic_DNA"/>
</dbReference>
<dbReference type="OrthoDB" id="5288829at2"/>
<dbReference type="InterPro" id="IPR022460">
    <property type="entry name" value="Flavoprotein_PP4765"/>
</dbReference>
<dbReference type="InterPro" id="IPR055178">
    <property type="entry name" value="RsdA/BaiN/AoA(So)-like_dom"/>
</dbReference>
<dbReference type="RefSeq" id="WP_141462226.1">
    <property type="nucleotide sequence ID" value="NZ_CP038141.1"/>
</dbReference>
<evidence type="ECO:0000256" key="1">
    <source>
        <dbReference type="ARBA" id="ARBA00001974"/>
    </source>
</evidence>
<dbReference type="Pfam" id="PF03486">
    <property type="entry name" value="HI0933_like"/>
    <property type="match status" value="1"/>
</dbReference>
<dbReference type="Gene3D" id="3.50.50.60">
    <property type="entry name" value="FAD/NAD(P)-binding domain"/>
    <property type="match status" value="1"/>
</dbReference>
<dbReference type="InterPro" id="IPR057661">
    <property type="entry name" value="RsdA/BaiN/AoA(So)_Rossmann"/>
</dbReference>
<evidence type="ECO:0000256" key="3">
    <source>
        <dbReference type="ARBA" id="ARBA00022827"/>
    </source>
</evidence>
<evidence type="ECO:0000259" key="5">
    <source>
        <dbReference type="Pfam" id="PF22780"/>
    </source>
</evidence>
<evidence type="ECO:0000313" key="6">
    <source>
        <dbReference type="EMBL" id="QDH17872.1"/>
    </source>
</evidence>
<sequence length="403" mass="44373">MNILSPKYNIAIVGGGPTGLFAAEYLSSQGYGVHIFDRMPSVGRKFLMAGRSGLNLTHSEPIDHFIKRYGSAQEWLKKSLYAFTPQQLQQWAEKLGQPCFVGSSGRVFPRSMKASPLLRLWINRLKENSVKIYTKHNFVGWNENALQFATPDGIKTYQADATLLALGGASWPRLGSDGQWSSLFKNEVSPFLPTNCGFKTSWSDHFLSQHEGAILHSVELSVNGEKKRGDLTITKRGLEGSAIYALSPRLRDIILTQHCAVLSVDLRPTLPYAQIIQKLKAQRVRESLSNKLRKALSLDKLSRELIKGATTKNSSLEEIASVIKKLPIELIATDHITHAISTAGGLKQSALNESFMIHSMPGVFAAGEMLDWEAPTGGYLLQGCFSTGLAAAKGIRDWLESSN</sequence>
<evidence type="ECO:0000313" key="7">
    <source>
        <dbReference type="Proteomes" id="UP000316313"/>
    </source>
</evidence>
<keyword evidence="7" id="KW-1185">Reference proteome</keyword>
<comment type="cofactor">
    <cofactor evidence="1">
        <name>FAD</name>
        <dbReference type="ChEBI" id="CHEBI:57692"/>
    </cofactor>
</comment>
<dbReference type="NCBIfam" id="TIGR00275">
    <property type="entry name" value="aminoacetone oxidase family FAD-binding enzyme"/>
    <property type="match status" value="1"/>
</dbReference>
<dbReference type="AlphaFoldDB" id="A0A4Y6UJY3"/>
<dbReference type="SUPFAM" id="SSF51905">
    <property type="entry name" value="FAD/NAD(P)-binding domain"/>
    <property type="match status" value="1"/>
</dbReference>
<feature type="domain" description="RsdA/BaiN/AoA(So)-like insert" evidence="5">
    <location>
        <begin position="193"/>
        <end position="341"/>
    </location>
</feature>
<protein>
    <submittedName>
        <fullName evidence="6">TIGR03862 family flavoprotein</fullName>
    </submittedName>
</protein>
<dbReference type="Pfam" id="PF22780">
    <property type="entry name" value="HI0933_like_1st"/>
    <property type="match status" value="1"/>
</dbReference>
<feature type="domain" description="RsdA/BaiN/AoA(So)-like Rossmann fold-like" evidence="4">
    <location>
        <begin position="9"/>
        <end position="393"/>
    </location>
</feature>
<accession>A0A4Y6UJY3</accession>
<dbReference type="Proteomes" id="UP000316313">
    <property type="component" value="Chromosome"/>
</dbReference>
<dbReference type="InterPro" id="IPR023166">
    <property type="entry name" value="BaiN-like_dom_sf"/>
</dbReference>
<dbReference type="Gene3D" id="2.40.30.10">
    <property type="entry name" value="Translation factors"/>
    <property type="match status" value="1"/>
</dbReference>
<evidence type="ECO:0000256" key="2">
    <source>
        <dbReference type="ARBA" id="ARBA00022630"/>
    </source>
</evidence>
<dbReference type="InterPro" id="IPR036188">
    <property type="entry name" value="FAD/NAD-bd_sf"/>
</dbReference>